<evidence type="ECO:0008006" key="4">
    <source>
        <dbReference type="Google" id="ProtNLM"/>
    </source>
</evidence>
<evidence type="ECO:0000313" key="3">
    <source>
        <dbReference type="Proteomes" id="UP001220964"/>
    </source>
</evidence>
<dbReference type="EMBL" id="JARGYC010000009">
    <property type="protein sequence ID" value="MDF0600119.1"/>
    <property type="molecule type" value="Genomic_DNA"/>
</dbReference>
<organism evidence="2 3">
    <name type="scientific">Psychromarinibacter sediminicola</name>
    <dbReference type="NCBI Taxonomy" id="3033385"/>
    <lineage>
        <taxon>Bacteria</taxon>
        <taxon>Pseudomonadati</taxon>
        <taxon>Pseudomonadota</taxon>
        <taxon>Alphaproteobacteria</taxon>
        <taxon>Rhodobacterales</taxon>
        <taxon>Paracoccaceae</taxon>
        <taxon>Psychromarinibacter</taxon>
    </lineage>
</organism>
<proteinExistence type="predicted"/>
<dbReference type="Proteomes" id="UP001220964">
    <property type="component" value="Unassembled WGS sequence"/>
</dbReference>
<keyword evidence="1" id="KW-0732">Signal</keyword>
<name>A0AAE3NR36_9RHOB</name>
<keyword evidence="3" id="KW-1185">Reference proteome</keyword>
<feature type="signal peptide" evidence="1">
    <location>
        <begin position="1"/>
        <end position="22"/>
    </location>
</feature>
<comment type="caution">
    <text evidence="2">The sequence shown here is derived from an EMBL/GenBank/DDBJ whole genome shotgun (WGS) entry which is preliminary data.</text>
</comment>
<evidence type="ECO:0000313" key="2">
    <source>
        <dbReference type="EMBL" id="MDF0600119.1"/>
    </source>
</evidence>
<feature type="chain" id="PRO_5042016154" description="Secreted protein" evidence="1">
    <location>
        <begin position="23"/>
        <end position="96"/>
    </location>
</feature>
<dbReference type="AlphaFoldDB" id="A0AAE3NR36"/>
<dbReference type="RefSeq" id="WP_275566261.1">
    <property type="nucleotide sequence ID" value="NZ_JARGYC010000009.1"/>
</dbReference>
<evidence type="ECO:0000256" key="1">
    <source>
        <dbReference type="SAM" id="SignalP"/>
    </source>
</evidence>
<gene>
    <name evidence="2" type="ORF">P1J78_05190</name>
</gene>
<protein>
    <recommendedName>
        <fullName evidence="4">Secreted protein</fullName>
    </recommendedName>
</protein>
<sequence>MITNHFCRLLAAAAVMAASATAANAICTNRWADVTITCPNPVPYTGPKTLTPTSRNMPTVGTPGLYRNWGNGYDVRVYLHSNGTGYQDFHWQKSQN</sequence>
<accession>A0AAE3NR36</accession>
<reference evidence="2" key="1">
    <citation type="submission" date="2023-03" db="EMBL/GenBank/DDBJ databases">
        <title>Multiphase analysis and comparison of six strains from genera Psychromarinibacter, Lutimaribacter, and Maritimibacter, including a novel species: Psychromarinibacter sediminicola sp. nov.</title>
        <authorList>
            <person name="Wang Y.-H."/>
            <person name="Ye M.-Q."/>
            <person name="Du Z.-J."/>
        </authorList>
    </citation>
    <scope>NUCLEOTIDE SEQUENCE</scope>
    <source>
        <strain evidence="2">C21-152</strain>
    </source>
</reference>